<dbReference type="GO" id="GO:0000166">
    <property type="term" value="F:nucleotide binding"/>
    <property type="evidence" value="ECO:0007669"/>
    <property type="project" value="InterPro"/>
</dbReference>
<evidence type="ECO:0008006" key="4">
    <source>
        <dbReference type="Google" id="ProtNLM"/>
    </source>
</evidence>
<dbReference type="AlphaFoldDB" id="A0A6J4KG44"/>
<dbReference type="InterPro" id="IPR000683">
    <property type="entry name" value="Gfo/Idh/MocA-like_OxRdtase_N"/>
</dbReference>
<dbReference type="Pfam" id="PF22725">
    <property type="entry name" value="GFO_IDH_MocA_C3"/>
    <property type="match status" value="1"/>
</dbReference>
<dbReference type="PANTHER" id="PTHR43377">
    <property type="entry name" value="BILIVERDIN REDUCTASE A"/>
    <property type="match status" value="1"/>
</dbReference>
<evidence type="ECO:0000313" key="3">
    <source>
        <dbReference type="EMBL" id="CAA9304117.1"/>
    </source>
</evidence>
<feature type="domain" description="Gfo/Idh/MocA-like oxidoreductase N-terminal" evidence="1">
    <location>
        <begin position="1"/>
        <end position="118"/>
    </location>
</feature>
<protein>
    <recommendedName>
        <fullName evidence="4">Gfo/Idh/MocA family oxidoreductase</fullName>
    </recommendedName>
</protein>
<evidence type="ECO:0000259" key="2">
    <source>
        <dbReference type="Pfam" id="PF22725"/>
    </source>
</evidence>
<organism evidence="3">
    <name type="scientific">uncultured Friedmanniella sp</name>
    <dbReference type="NCBI Taxonomy" id="335381"/>
    <lineage>
        <taxon>Bacteria</taxon>
        <taxon>Bacillati</taxon>
        <taxon>Actinomycetota</taxon>
        <taxon>Actinomycetes</taxon>
        <taxon>Propionibacteriales</taxon>
        <taxon>Nocardioidaceae</taxon>
        <taxon>Friedmanniella</taxon>
        <taxon>environmental samples</taxon>
    </lineage>
</organism>
<dbReference type="EMBL" id="CADCTS010000227">
    <property type="protein sequence ID" value="CAA9304117.1"/>
    <property type="molecule type" value="Genomic_DNA"/>
</dbReference>
<dbReference type="Pfam" id="PF01408">
    <property type="entry name" value="GFO_IDH_MocA"/>
    <property type="match status" value="1"/>
</dbReference>
<reference evidence="3" key="1">
    <citation type="submission" date="2020-02" db="EMBL/GenBank/DDBJ databases">
        <authorList>
            <person name="Meier V. D."/>
        </authorList>
    </citation>
    <scope>NUCLEOTIDE SEQUENCE</scope>
    <source>
        <strain evidence="3">AVDCRST_MAG48</strain>
    </source>
</reference>
<proteinExistence type="predicted"/>
<accession>A0A6J4KG44</accession>
<dbReference type="SUPFAM" id="SSF51735">
    <property type="entry name" value="NAD(P)-binding Rossmann-fold domains"/>
    <property type="match status" value="1"/>
</dbReference>
<dbReference type="Gene3D" id="3.30.360.10">
    <property type="entry name" value="Dihydrodipicolinate Reductase, domain 2"/>
    <property type="match status" value="1"/>
</dbReference>
<evidence type="ECO:0000259" key="1">
    <source>
        <dbReference type="Pfam" id="PF01408"/>
    </source>
</evidence>
<name>A0A6J4KG44_9ACTN</name>
<feature type="domain" description="GFO/IDH/MocA-like oxidoreductase" evidence="2">
    <location>
        <begin position="128"/>
        <end position="235"/>
    </location>
</feature>
<sequence>MRVGVVGNGYWGSRHLRVLHQIVGVDEVSVIDERPGAQELAKRSFPGTRTFDSLRAALPALDAVVIATPPSTHEHLGLMAIRAGKHVLVEKPMATSTTAARTMIEEAGLAGVTLMVGHTFRYSDAVDKLHEIVSSDDLGSIQYIDTSRLNLGIYQRDVNVVWDLAPHDISIVNHLLGRLPSSVQAWGSCHMAPQVEDVAYLHLHYPDSEVTAVIAVSWLSPCKVRRVTVVGSQKMAVYDDMAEQEPVRVYDKCVLRPEVTESFPALPISYRYGDIVSPYVHLREPLMREDQDFVDCIQHGERPTSDGWSGLGVVKVLEAATASLQLNAEVVVDTLETLPPRGRRNLQSPLLNGAHR</sequence>
<gene>
    <name evidence="3" type="ORF">AVDCRST_MAG48-1565</name>
</gene>
<dbReference type="PANTHER" id="PTHR43377:SF6">
    <property type="entry name" value="GFO_IDH_MOCA-LIKE OXIDOREDUCTASE N-TERMINAL DOMAIN-CONTAINING PROTEIN"/>
    <property type="match status" value="1"/>
</dbReference>
<dbReference type="SUPFAM" id="SSF55347">
    <property type="entry name" value="Glyceraldehyde-3-phosphate dehydrogenase-like, C-terminal domain"/>
    <property type="match status" value="1"/>
</dbReference>
<dbReference type="InterPro" id="IPR036291">
    <property type="entry name" value="NAD(P)-bd_dom_sf"/>
</dbReference>
<dbReference type="InterPro" id="IPR055170">
    <property type="entry name" value="GFO_IDH_MocA-like_dom"/>
</dbReference>
<dbReference type="InterPro" id="IPR051450">
    <property type="entry name" value="Gfo/Idh/MocA_Oxidoreductases"/>
</dbReference>
<dbReference type="Gene3D" id="3.40.50.720">
    <property type="entry name" value="NAD(P)-binding Rossmann-like Domain"/>
    <property type="match status" value="1"/>
</dbReference>